<organism evidence="1 2">
    <name type="scientific">Yersinia massiliensis</name>
    <dbReference type="NCBI Taxonomy" id="419257"/>
    <lineage>
        <taxon>Bacteria</taxon>
        <taxon>Pseudomonadati</taxon>
        <taxon>Pseudomonadota</taxon>
        <taxon>Gammaproteobacteria</taxon>
        <taxon>Enterobacterales</taxon>
        <taxon>Yersiniaceae</taxon>
        <taxon>Yersinia</taxon>
    </lineage>
</organism>
<proteinExistence type="predicted"/>
<evidence type="ECO:0000313" key="1">
    <source>
        <dbReference type="EMBL" id="AVX37837.1"/>
    </source>
</evidence>
<dbReference type="Proteomes" id="UP000240908">
    <property type="component" value="Chromosome"/>
</dbReference>
<dbReference type="EMBL" id="CP028487">
    <property type="protein sequence ID" value="AVX37837.1"/>
    <property type="molecule type" value="Genomic_DNA"/>
</dbReference>
<name>A0ABM6UT03_9GAMM</name>
<evidence type="ECO:0000313" key="2">
    <source>
        <dbReference type="Proteomes" id="UP000240908"/>
    </source>
</evidence>
<accession>A0ABM6UT03</accession>
<sequence>MRYQIEEIAAFDYPDDNESGIVGTVNFIYEDHNRNIKVFVCIPHDKNSSLAVIEQRIFEQAKKQLKELASEI</sequence>
<keyword evidence="2" id="KW-1185">Reference proteome</keyword>
<protein>
    <submittedName>
        <fullName evidence="1">Uncharacterized protein</fullName>
    </submittedName>
</protein>
<dbReference type="RefSeq" id="WP_108087603.1">
    <property type="nucleotide sequence ID" value="NZ_CP028487.1"/>
</dbReference>
<reference evidence="2" key="1">
    <citation type="journal article" date="2018" name="Genome Announc.">
        <title>First complete genome sequence of Yersinia massiliensis.</title>
        <authorList>
            <person name="Thomas M.C."/>
            <person name="Arling V."/>
            <person name="Goji N."/>
            <person name="Janzen T.W."/>
            <person name="Duceppe M.-O."/>
            <person name="Mathews A."/>
            <person name="Carrillo C."/>
            <person name="Amoako K."/>
        </authorList>
    </citation>
    <scope>NUCLEOTIDE SEQUENCE [LARGE SCALE GENOMIC DNA]</scope>
    <source>
        <strain evidence="2">GTA</strain>
    </source>
</reference>
<gene>
    <name evidence="1" type="ORF">DA391_09270</name>
</gene>